<proteinExistence type="predicted"/>
<keyword evidence="4" id="KW-1185">Reference proteome</keyword>
<feature type="compositionally biased region" description="Acidic residues" evidence="1">
    <location>
        <begin position="261"/>
        <end position="275"/>
    </location>
</feature>
<name>A0A0G4NGP4_VERLO</name>
<feature type="region of interest" description="Disordered" evidence="1">
    <location>
        <begin position="256"/>
        <end position="275"/>
    </location>
</feature>
<accession>A0A0G4NGP4</accession>
<sequence length="275" mass="30430">MDPYNNNHNNYFLPWGSEDENHHDQRPNNHNNNHNDNQNYYYPPPPVPPGPPVPPSPPVPPVPPGPPGYLGPHGPPGPLGPSGPLGHPGPPGYLGFFGPPPSPPGSRAVCPGAWSMPPTAPAPPTAPVPPAPSVRQTMSTKAHWKCRLCSSRKFTSLPKNQRHPRDKCRAPLSNPRRIFQHYATMHFEHSELERCNELADCLEANRAFFAPWIERRLRECNLDASQDIDHAIYHLRRSGKMLMTLRKVAFCAPKEVAPTSNEEDSAPAPGEEETQ</sequence>
<feature type="compositionally biased region" description="Polar residues" evidence="1">
    <location>
        <begin position="1"/>
        <end position="10"/>
    </location>
</feature>
<protein>
    <submittedName>
        <fullName evidence="3">Uncharacterized protein</fullName>
    </submittedName>
</protein>
<reference evidence="4 5" key="1">
    <citation type="submission" date="2015-05" db="EMBL/GenBank/DDBJ databases">
        <authorList>
            <person name="Fogelqvist Johan"/>
        </authorList>
    </citation>
    <scope>NUCLEOTIDE SEQUENCE [LARGE SCALE GENOMIC DNA]</scope>
    <source>
        <strain evidence="2">VL1</strain>
        <strain evidence="3">VL2</strain>
    </source>
</reference>
<gene>
    <name evidence="2" type="ORF">BN1708_001965</name>
    <name evidence="3" type="ORF">BN1723_006696</name>
</gene>
<dbReference type="EMBL" id="CVQH01000002">
    <property type="protein sequence ID" value="CRJ81757.1"/>
    <property type="molecule type" value="Genomic_DNA"/>
</dbReference>
<dbReference type="Proteomes" id="UP000045706">
    <property type="component" value="Unassembled WGS sequence"/>
</dbReference>
<feature type="region of interest" description="Disordered" evidence="1">
    <location>
        <begin position="1"/>
        <end position="109"/>
    </location>
</feature>
<dbReference type="AlphaFoldDB" id="A0A0G4NGP4"/>
<dbReference type="STRING" id="100787.A0A0G4NGP4"/>
<evidence type="ECO:0000313" key="3">
    <source>
        <dbReference type="EMBL" id="CRK45584.1"/>
    </source>
</evidence>
<feature type="non-terminal residue" evidence="3">
    <location>
        <position position="275"/>
    </location>
</feature>
<feature type="compositionally biased region" description="Pro residues" evidence="1">
    <location>
        <begin position="42"/>
        <end position="91"/>
    </location>
</feature>
<dbReference type="Proteomes" id="UP000044602">
    <property type="component" value="Unassembled WGS sequence"/>
</dbReference>
<evidence type="ECO:0000313" key="5">
    <source>
        <dbReference type="Proteomes" id="UP000045706"/>
    </source>
</evidence>
<evidence type="ECO:0000313" key="2">
    <source>
        <dbReference type="EMBL" id="CRJ81757.1"/>
    </source>
</evidence>
<evidence type="ECO:0000313" key="4">
    <source>
        <dbReference type="Proteomes" id="UP000044602"/>
    </source>
</evidence>
<dbReference type="EMBL" id="CVQI01034939">
    <property type="protein sequence ID" value="CRK45584.1"/>
    <property type="molecule type" value="Genomic_DNA"/>
</dbReference>
<feature type="compositionally biased region" description="Low complexity" evidence="1">
    <location>
        <begin position="28"/>
        <end position="41"/>
    </location>
</feature>
<organism evidence="3 5">
    <name type="scientific">Verticillium longisporum</name>
    <name type="common">Verticillium dahliae var. longisporum</name>
    <dbReference type="NCBI Taxonomy" id="100787"/>
    <lineage>
        <taxon>Eukaryota</taxon>
        <taxon>Fungi</taxon>
        <taxon>Dikarya</taxon>
        <taxon>Ascomycota</taxon>
        <taxon>Pezizomycotina</taxon>
        <taxon>Sordariomycetes</taxon>
        <taxon>Hypocreomycetidae</taxon>
        <taxon>Glomerellales</taxon>
        <taxon>Plectosphaerellaceae</taxon>
        <taxon>Verticillium</taxon>
    </lineage>
</organism>
<evidence type="ECO:0000256" key="1">
    <source>
        <dbReference type="SAM" id="MobiDB-lite"/>
    </source>
</evidence>